<feature type="region of interest" description="Disordered" evidence="1">
    <location>
        <begin position="382"/>
        <end position="406"/>
    </location>
</feature>
<sequence>MPNGGKRESPENTNRPAASSGTIPTYENLGVTQPGIKPDSPWWQASKQQRTSGQRVACTPVRKSSCKESLRCKEAKCFKSPCSSRFTKPFRKESVLSSATILATIDSELQCQTVSPDFVIIGFSGLPPTMVANLKTYSNGGVPPAICLVVGERTGGDQRVLVSLLRAAGKGIDAWERERLVGRPVCQQRPRFGRVIKLRSIATRAPSATVRRRYLCPAAELLGSSSSSSSGVVFTPISPRSLLFSTPSYYFSPGRHLGSIAGARTLEYFEWLVVLFLVSTAGIRVGYACKLTCLNFPRAGQAEIRGHTKIKFKLSLSRAGARLGKATLPGLYGDDTPSVLIKACTALHTDPREGPAGIHLPVTRSLHLMLPAWVCRRGGCGEGGGPGGKGEGRRTTSRSSEQTRRAVSRVWEWTSRAASQVAAQSNLATARTTIANARSHQRGSKLDRRSDLRSTQKTLAPFEFRAELEIEIKFISNRRNWRFEISIRDQQPSSTKSCSPPTKATRVQSLAGSLPDFRMWESSRAMALVGGFSQGSPIPTAIAFRRYSILTSLHPHWLSRPR</sequence>
<evidence type="ECO:0000256" key="1">
    <source>
        <dbReference type="SAM" id="MobiDB-lite"/>
    </source>
</evidence>
<feature type="compositionally biased region" description="Basic and acidic residues" evidence="1">
    <location>
        <begin position="1"/>
        <end position="10"/>
    </location>
</feature>
<feature type="region of interest" description="Disordered" evidence="1">
    <location>
        <begin position="1"/>
        <end position="49"/>
    </location>
</feature>
<evidence type="ECO:0000313" key="2">
    <source>
        <dbReference type="EMBL" id="KAJ8895831.1"/>
    </source>
</evidence>
<feature type="compositionally biased region" description="Polar residues" evidence="1">
    <location>
        <begin position="11"/>
        <end position="25"/>
    </location>
</feature>
<feature type="region of interest" description="Disordered" evidence="1">
    <location>
        <begin position="433"/>
        <end position="452"/>
    </location>
</feature>
<organism evidence="2 3">
    <name type="scientific">Dryococelus australis</name>
    <dbReference type="NCBI Taxonomy" id="614101"/>
    <lineage>
        <taxon>Eukaryota</taxon>
        <taxon>Metazoa</taxon>
        <taxon>Ecdysozoa</taxon>
        <taxon>Arthropoda</taxon>
        <taxon>Hexapoda</taxon>
        <taxon>Insecta</taxon>
        <taxon>Pterygota</taxon>
        <taxon>Neoptera</taxon>
        <taxon>Polyneoptera</taxon>
        <taxon>Phasmatodea</taxon>
        <taxon>Verophasmatodea</taxon>
        <taxon>Anareolatae</taxon>
        <taxon>Phasmatidae</taxon>
        <taxon>Eurycanthinae</taxon>
        <taxon>Dryococelus</taxon>
    </lineage>
</organism>
<accession>A0ABQ9IGQ4</accession>
<name>A0ABQ9IGQ4_9NEOP</name>
<evidence type="ECO:0000313" key="3">
    <source>
        <dbReference type="Proteomes" id="UP001159363"/>
    </source>
</evidence>
<reference evidence="2 3" key="1">
    <citation type="submission" date="2023-02" db="EMBL/GenBank/DDBJ databases">
        <title>LHISI_Scaffold_Assembly.</title>
        <authorList>
            <person name="Stuart O.P."/>
            <person name="Cleave R."/>
            <person name="Magrath M.J.L."/>
            <person name="Mikheyev A.S."/>
        </authorList>
    </citation>
    <scope>NUCLEOTIDE SEQUENCE [LARGE SCALE GENOMIC DNA]</scope>
    <source>
        <strain evidence="2">Daus_M_001</strain>
        <tissue evidence="2">Leg muscle</tissue>
    </source>
</reference>
<keyword evidence="3" id="KW-1185">Reference proteome</keyword>
<proteinExistence type="predicted"/>
<comment type="caution">
    <text evidence="2">The sequence shown here is derived from an EMBL/GenBank/DDBJ whole genome shotgun (WGS) entry which is preliminary data.</text>
</comment>
<gene>
    <name evidence="2" type="ORF">PR048_001170</name>
</gene>
<protein>
    <submittedName>
        <fullName evidence="2">Uncharacterized protein</fullName>
    </submittedName>
</protein>
<dbReference type="EMBL" id="JARBHB010000001">
    <property type="protein sequence ID" value="KAJ8895831.1"/>
    <property type="molecule type" value="Genomic_DNA"/>
</dbReference>
<dbReference type="Proteomes" id="UP001159363">
    <property type="component" value="Chromosome 1"/>
</dbReference>